<evidence type="ECO:0000313" key="2">
    <source>
        <dbReference type="Proteomes" id="UP000295680"/>
    </source>
</evidence>
<comment type="caution">
    <text evidence="1">The sequence shown here is derived from an EMBL/GenBank/DDBJ whole genome shotgun (WGS) entry which is preliminary data.</text>
</comment>
<evidence type="ECO:0000313" key="1">
    <source>
        <dbReference type="EMBL" id="TCO64929.1"/>
    </source>
</evidence>
<proteinExistence type="predicted"/>
<organism evidence="1 2">
    <name type="scientific">Actinocrispum wychmicini</name>
    <dbReference type="NCBI Taxonomy" id="1213861"/>
    <lineage>
        <taxon>Bacteria</taxon>
        <taxon>Bacillati</taxon>
        <taxon>Actinomycetota</taxon>
        <taxon>Actinomycetes</taxon>
        <taxon>Pseudonocardiales</taxon>
        <taxon>Pseudonocardiaceae</taxon>
        <taxon>Actinocrispum</taxon>
    </lineage>
</organism>
<name>A0A4R2K541_9PSEU</name>
<dbReference type="AlphaFoldDB" id="A0A4R2K541"/>
<reference evidence="1 2" key="1">
    <citation type="submission" date="2019-03" db="EMBL/GenBank/DDBJ databases">
        <title>Genomic Encyclopedia of Type Strains, Phase IV (KMG-IV): sequencing the most valuable type-strain genomes for metagenomic binning, comparative biology and taxonomic classification.</title>
        <authorList>
            <person name="Goeker M."/>
        </authorList>
    </citation>
    <scope>NUCLEOTIDE SEQUENCE [LARGE SCALE GENOMIC DNA]</scope>
    <source>
        <strain evidence="1 2">DSM 45934</strain>
    </source>
</reference>
<accession>A0A4R2K541</accession>
<dbReference type="EMBL" id="SLWS01000001">
    <property type="protein sequence ID" value="TCO64929.1"/>
    <property type="molecule type" value="Genomic_DNA"/>
</dbReference>
<protein>
    <submittedName>
        <fullName evidence="1">Uncharacterized protein</fullName>
    </submittedName>
</protein>
<sequence>MCLACWTQLRGALTDVADWLAEDLELTRTGRTKFTGAPIGRVKGWSERALPIRPAAAAIADQLPTVLYSWVRELWDMHAARWLACETCDAQWFGGEQQHAVPECTGRWDLRVEQLGDIDTTTAGLARWLLGHTTWIRTHPAAEDLHGQVINAYRAAMKVIDRPPAREYIGMCSAELEGQLCEVDLFASEDQDSVSCRGCGANWSVRDRRAWLSDAVDHQYLPPALVIAAVARHGYRLTMSMLRNYRARGRLTAYVVDPEFIGPLREQDDRYGWRVRPMVEQDYPSPLYLVADVVDVLNSKHRRTRLDK</sequence>
<keyword evidence="2" id="KW-1185">Reference proteome</keyword>
<gene>
    <name evidence="1" type="ORF">EV192_101713</name>
</gene>
<dbReference type="Proteomes" id="UP000295680">
    <property type="component" value="Unassembled WGS sequence"/>
</dbReference>